<gene>
    <name evidence="4" type="primary">LOC113514494</name>
</gene>
<dbReference type="GO" id="GO:0005737">
    <property type="term" value="C:cytoplasm"/>
    <property type="evidence" value="ECO:0007669"/>
    <property type="project" value="TreeGrafter"/>
</dbReference>
<dbReference type="SMART" id="SM00369">
    <property type="entry name" value="LRR_TYP"/>
    <property type="match status" value="3"/>
</dbReference>
<accession>A0A6J1WR74</accession>
<keyword evidence="2" id="KW-0677">Repeat</keyword>
<dbReference type="KEGG" id="gmw:113514494"/>
<sequence>MSETSSVILEPNIYDEELNKETTLNLSSSNLDYIPEIENKLLSALYLQNNRIINIPDDFFPSLPSLIYLDLRDNQITDIPKSIQNHQSLTHLLLQNNKLTTLPNELGTVNLKVLQLKGNPIMYPPRDVLNAGVSKILTFLYNKYADNMFAQSYIGSEDTMSSSVNFQENISQGVVSYNSVIDADKLKEKTLSVKLNEKDCEDSDDECYGKIKGKCPKLAKSRYKTLPSYYQSSKYVNPPYADSRDVQNQKIKQSYLKELTIKKHKELLARREKILQDRKNVELLRNWRKEYRIRQQSADGTYKLEPKNYPYDTNPEYMTLLTREDIEKDLPDKYRRRLIRKSKPTVPRKGNNDVHLAMKIKQLFANLEAIDLNREGMTPRTEQKALLTEIQKISEIKQKLMELSTSNSKSVTAD</sequence>
<dbReference type="InterPro" id="IPR003591">
    <property type="entry name" value="Leu-rich_rpt_typical-subtyp"/>
</dbReference>
<protein>
    <submittedName>
        <fullName evidence="4">Leucine-rich repeat-containing protein 27-like</fullName>
    </submittedName>
</protein>
<dbReference type="InParanoid" id="A0A6J1WR74"/>
<dbReference type="InterPro" id="IPR050216">
    <property type="entry name" value="LRR_domain-containing"/>
</dbReference>
<evidence type="ECO:0000256" key="2">
    <source>
        <dbReference type="ARBA" id="ARBA00022737"/>
    </source>
</evidence>
<name>A0A6J1WR74_GALME</name>
<dbReference type="PROSITE" id="PS51450">
    <property type="entry name" value="LRR"/>
    <property type="match status" value="2"/>
</dbReference>
<keyword evidence="3" id="KW-1185">Reference proteome</keyword>
<dbReference type="GeneID" id="113514494"/>
<dbReference type="Pfam" id="PF13855">
    <property type="entry name" value="LRR_8"/>
    <property type="match status" value="1"/>
</dbReference>
<organism evidence="3 4">
    <name type="scientific">Galleria mellonella</name>
    <name type="common">Greater wax moth</name>
    <dbReference type="NCBI Taxonomy" id="7137"/>
    <lineage>
        <taxon>Eukaryota</taxon>
        <taxon>Metazoa</taxon>
        <taxon>Ecdysozoa</taxon>
        <taxon>Arthropoda</taxon>
        <taxon>Hexapoda</taxon>
        <taxon>Insecta</taxon>
        <taxon>Pterygota</taxon>
        <taxon>Neoptera</taxon>
        <taxon>Endopterygota</taxon>
        <taxon>Lepidoptera</taxon>
        <taxon>Glossata</taxon>
        <taxon>Ditrysia</taxon>
        <taxon>Pyraloidea</taxon>
        <taxon>Pyralidae</taxon>
        <taxon>Galleriinae</taxon>
        <taxon>Galleria</taxon>
    </lineage>
</organism>
<dbReference type="PANTHER" id="PTHR48051">
    <property type="match status" value="1"/>
</dbReference>
<reference evidence="4" key="1">
    <citation type="submission" date="2025-08" db="UniProtKB">
        <authorList>
            <consortium name="RefSeq"/>
        </authorList>
    </citation>
    <scope>IDENTIFICATION</scope>
    <source>
        <tissue evidence="4">Whole larvae</tissue>
    </source>
</reference>
<evidence type="ECO:0000256" key="1">
    <source>
        <dbReference type="ARBA" id="ARBA00022614"/>
    </source>
</evidence>
<dbReference type="RefSeq" id="XP_026754386.2">
    <property type="nucleotide sequence ID" value="XM_026898585.3"/>
</dbReference>
<dbReference type="InterPro" id="IPR001611">
    <property type="entry name" value="Leu-rich_rpt"/>
</dbReference>
<dbReference type="InterPro" id="IPR032675">
    <property type="entry name" value="LRR_dom_sf"/>
</dbReference>
<evidence type="ECO:0000313" key="3">
    <source>
        <dbReference type="Proteomes" id="UP001652740"/>
    </source>
</evidence>
<proteinExistence type="predicted"/>
<dbReference type="Proteomes" id="UP001652740">
    <property type="component" value="Unplaced"/>
</dbReference>
<evidence type="ECO:0000313" key="4">
    <source>
        <dbReference type="RefSeq" id="XP_026754386.2"/>
    </source>
</evidence>
<dbReference type="PANTHER" id="PTHR48051:SF1">
    <property type="entry name" value="RAS SUPPRESSOR PROTEIN 1"/>
    <property type="match status" value="1"/>
</dbReference>
<keyword evidence="1" id="KW-0433">Leucine-rich repeat</keyword>
<dbReference type="SUPFAM" id="SSF52058">
    <property type="entry name" value="L domain-like"/>
    <property type="match status" value="1"/>
</dbReference>
<dbReference type="Gene3D" id="3.80.10.10">
    <property type="entry name" value="Ribonuclease Inhibitor"/>
    <property type="match status" value="1"/>
</dbReference>
<dbReference type="AlphaFoldDB" id="A0A6J1WR74"/>